<reference evidence="7" key="2">
    <citation type="submission" date="2025-08" db="UniProtKB">
        <authorList>
            <consortium name="Ensembl"/>
        </authorList>
    </citation>
    <scope>IDENTIFICATION</scope>
</reference>
<dbReference type="Bgee" id="ENSMODG00000007288">
    <property type="expression patterns" value="Expressed in liver and 1 other cell type or tissue"/>
</dbReference>
<dbReference type="GO" id="GO:0004459">
    <property type="term" value="F:L-lactate dehydrogenase (NAD+) activity"/>
    <property type="evidence" value="ECO:0000318"/>
    <property type="project" value="GO_Central"/>
</dbReference>
<accession>F7FCH1</accession>
<dbReference type="PANTHER" id="PTHR43128">
    <property type="entry name" value="L-2-HYDROXYCARBOXYLATE DEHYDROGENASE (NAD(P)(+))"/>
    <property type="match status" value="1"/>
</dbReference>
<dbReference type="Gene3D" id="3.90.110.10">
    <property type="entry name" value="Lactate dehydrogenase/glycoside hydrolase, family 4, C-terminal"/>
    <property type="match status" value="1"/>
</dbReference>
<dbReference type="SUPFAM" id="SSF56327">
    <property type="entry name" value="LDH C-terminal domain-like"/>
    <property type="match status" value="1"/>
</dbReference>
<protein>
    <recommendedName>
        <fullName evidence="2">L-lactate dehydrogenase A chain</fullName>
    </recommendedName>
</protein>
<dbReference type="Pfam" id="PF00056">
    <property type="entry name" value="Ldh_1_N"/>
    <property type="match status" value="1"/>
</dbReference>
<dbReference type="Pfam" id="PF02866">
    <property type="entry name" value="Ldh_1_C"/>
    <property type="match status" value="1"/>
</dbReference>
<dbReference type="InterPro" id="IPR001557">
    <property type="entry name" value="L-lactate/malate_DH"/>
</dbReference>
<proteinExistence type="inferred from homology"/>
<dbReference type="InterPro" id="IPR015955">
    <property type="entry name" value="Lactate_DH/Glyco_Ohase_4_C"/>
</dbReference>
<dbReference type="Gene3D" id="3.40.50.720">
    <property type="entry name" value="NAD(P)-binding Rossmann-like Domain"/>
    <property type="match status" value="1"/>
</dbReference>
<dbReference type="GO" id="GO:0005739">
    <property type="term" value="C:mitochondrion"/>
    <property type="evidence" value="ECO:0000318"/>
    <property type="project" value="GO_Central"/>
</dbReference>
<reference evidence="7" key="3">
    <citation type="submission" date="2025-09" db="UniProtKB">
        <authorList>
            <consortium name="Ensembl"/>
        </authorList>
    </citation>
    <scope>IDENTIFICATION</scope>
</reference>
<dbReference type="Ensembl" id="ENSMODT00000009210.3">
    <property type="protein sequence ID" value="ENSMODP00000009033.3"/>
    <property type="gene ID" value="ENSMODG00000007288.3"/>
</dbReference>
<dbReference type="InterPro" id="IPR036291">
    <property type="entry name" value="NAD(P)-bd_dom_sf"/>
</dbReference>
<dbReference type="PRINTS" id="PR00086">
    <property type="entry name" value="LLDHDRGNASE"/>
</dbReference>
<dbReference type="STRING" id="13616.ENSMODP00000009033"/>
<evidence type="ECO:0000256" key="4">
    <source>
        <dbReference type="RuleBase" id="RU003369"/>
    </source>
</evidence>
<evidence type="ECO:0000256" key="1">
    <source>
        <dbReference type="ARBA" id="ARBA00004496"/>
    </source>
</evidence>
<dbReference type="InterPro" id="IPR001236">
    <property type="entry name" value="Lactate/malate_DH_N"/>
</dbReference>
<dbReference type="PANTHER" id="PTHR43128:SF10">
    <property type="entry name" value="L-LACTATE DEHYDROGENASE A CHAIN"/>
    <property type="match status" value="1"/>
</dbReference>
<feature type="domain" description="Lactate/malate dehydrogenase C-terminal" evidence="6">
    <location>
        <begin position="104"/>
        <end position="223"/>
    </location>
</feature>
<sequence>MGTVKDQLIVNFLKEDLIPYNNVTVVEVGVVDMACAISILIKDLADEFTLLDVIEDKLKGKMMDLQHGSLFLRIPEIVSVDILTYMAWKLSGFPKNYAIENGFNLDCARFHYLMAERLDVHSSSCHEWVLGEYRDPSIVPVWISLDVAGFSLKNLYPALGTDYDSEHWKYVYKQVVENAFEVIKLKGYSSWAIGLSVTELSESIMKNLWRAHPFSTLIKGLYGI</sequence>
<dbReference type="SUPFAM" id="SSF51735">
    <property type="entry name" value="NAD(P)-binding Rossmann-fold domains"/>
    <property type="match status" value="1"/>
</dbReference>
<evidence type="ECO:0000259" key="6">
    <source>
        <dbReference type="Pfam" id="PF02866"/>
    </source>
</evidence>
<keyword evidence="4" id="KW-0560">Oxidoreductase</keyword>
<dbReference type="eggNOG" id="KOG1495">
    <property type="taxonomic scope" value="Eukaryota"/>
</dbReference>
<comment type="similarity">
    <text evidence="4">Belongs to the LDH/MDH superfamily.</text>
</comment>
<dbReference type="AlphaFoldDB" id="F7FCH1"/>
<organism evidence="7 8">
    <name type="scientific">Monodelphis domestica</name>
    <name type="common">Gray short-tailed opossum</name>
    <dbReference type="NCBI Taxonomy" id="13616"/>
    <lineage>
        <taxon>Eukaryota</taxon>
        <taxon>Metazoa</taxon>
        <taxon>Chordata</taxon>
        <taxon>Craniata</taxon>
        <taxon>Vertebrata</taxon>
        <taxon>Euteleostomi</taxon>
        <taxon>Mammalia</taxon>
        <taxon>Metatheria</taxon>
        <taxon>Didelphimorphia</taxon>
        <taxon>Didelphidae</taxon>
        <taxon>Monodelphis</taxon>
    </lineage>
</organism>
<comment type="subcellular location">
    <subcellularLocation>
        <location evidence="1">Cytoplasm</location>
    </subcellularLocation>
</comment>
<dbReference type="HOGENOM" id="CLU_045401_0_2_1"/>
<evidence type="ECO:0000256" key="3">
    <source>
        <dbReference type="ARBA" id="ARBA00022490"/>
    </source>
</evidence>
<dbReference type="GeneTree" id="ENSGT00940000153201"/>
<dbReference type="Proteomes" id="UP000002280">
    <property type="component" value="Chromosome 5"/>
</dbReference>
<reference evidence="7 8" key="1">
    <citation type="journal article" date="2007" name="Nature">
        <title>Genome of the marsupial Monodelphis domestica reveals innovation in non-coding sequences.</title>
        <authorList>
            <person name="Mikkelsen T.S."/>
            <person name="Wakefield M.J."/>
            <person name="Aken B."/>
            <person name="Amemiya C.T."/>
            <person name="Chang J.L."/>
            <person name="Duke S."/>
            <person name="Garber M."/>
            <person name="Gentles A.J."/>
            <person name="Goodstadt L."/>
            <person name="Heger A."/>
            <person name="Jurka J."/>
            <person name="Kamal M."/>
            <person name="Mauceli E."/>
            <person name="Searle S.M."/>
            <person name="Sharpe T."/>
            <person name="Baker M.L."/>
            <person name="Batzer M.A."/>
            <person name="Benos P.V."/>
            <person name="Belov K."/>
            <person name="Clamp M."/>
            <person name="Cook A."/>
            <person name="Cuff J."/>
            <person name="Das R."/>
            <person name="Davidow L."/>
            <person name="Deakin J.E."/>
            <person name="Fazzari M.J."/>
            <person name="Glass J.L."/>
            <person name="Grabherr M."/>
            <person name="Greally J.M."/>
            <person name="Gu W."/>
            <person name="Hore T.A."/>
            <person name="Huttley G.A."/>
            <person name="Kleber M."/>
            <person name="Jirtle R.L."/>
            <person name="Koina E."/>
            <person name="Lee J.T."/>
            <person name="Mahony S."/>
            <person name="Marra M.A."/>
            <person name="Miller R.D."/>
            <person name="Nicholls R.D."/>
            <person name="Oda M."/>
            <person name="Papenfuss A.T."/>
            <person name="Parra Z.E."/>
            <person name="Pollock D.D."/>
            <person name="Ray D.A."/>
            <person name="Schein J.E."/>
            <person name="Speed T.P."/>
            <person name="Thompson K."/>
            <person name="VandeBerg J.L."/>
            <person name="Wade C.M."/>
            <person name="Walker J.A."/>
            <person name="Waters P.D."/>
            <person name="Webber C."/>
            <person name="Weidman J.R."/>
            <person name="Xie X."/>
            <person name="Zody M.C."/>
            <person name="Baldwin J."/>
            <person name="Abdouelleil A."/>
            <person name="Abdulkadir J."/>
            <person name="Abebe A."/>
            <person name="Abera B."/>
            <person name="Abreu J."/>
            <person name="Acer S.C."/>
            <person name="Aftuck L."/>
            <person name="Alexander A."/>
            <person name="An P."/>
            <person name="Anderson E."/>
            <person name="Anderson S."/>
            <person name="Arachi H."/>
            <person name="Azer M."/>
            <person name="Bachantsang P."/>
            <person name="Barry A."/>
            <person name="Bayul T."/>
            <person name="Berlin A."/>
            <person name="Bessette D."/>
            <person name="Bloom T."/>
            <person name="Bloom T."/>
            <person name="Boguslavskiy L."/>
            <person name="Bonnet C."/>
            <person name="Boukhgalter B."/>
            <person name="Bourzgui I."/>
            <person name="Brown A."/>
            <person name="Cahill P."/>
            <person name="Channer S."/>
            <person name="Cheshatsang Y."/>
            <person name="Chuda L."/>
            <person name="Citroen M."/>
            <person name="Collymore A."/>
            <person name="Cooke P."/>
            <person name="Costello M."/>
            <person name="D'Aco K."/>
            <person name="Daza R."/>
            <person name="De Haan G."/>
            <person name="DeGray S."/>
            <person name="DeMaso C."/>
            <person name="Dhargay N."/>
            <person name="Dooley K."/>
            <person name="Dooley E."/>
            <person name="Doricent M."/>
            <person name="Dorje P."/>
            <person name="Dorjee K."/>
            <person name="Dupes A."/>
            <person name="Elong R."/>
            <person name="Falk J."/>
            <person name="Farina A."/>
            <person name="Faro S."/>
            <person name="Ferguson D."/>
            <person name="Fisher S."/>
            <person name="Foley C.D."/>
            <person name="Franke A."/>
            <person name="Friedrich D."/>
            <person name="Gadbois L."/>
            <person name="Gearin G."/>
            <person name="Gearin C.R."/>
            <person name="Giannoukos G."/>
            <person name="Goode T."/>
            <person name="Graham J."/>
            <person name="Grandbois E."/>
            <person name="Grewal S."/>
            <person name="Gyaltsen K."/>
            <person name="Hafez N."/>
            <person name="Hagos B."/>
            <person name="Hall J."/>
            <person name="Henson C."/>
            <person name="Hollinger A."/>
            <person name="Honan T."/>
            <person name="Huard M.D."/>
            <person name="Hughes L."/>
            <person name="Hurhula B."/>
            <person name="Husby M.E."/>
            <person name="Kamat A."/>
            <person name="Kanga B."/>
            <person name="Kashin S."/>
            <person name="Khazanovich D."/>
            <person name="Kisner P."/>
            <person name="Lance K."/>
            <person name="Lara M."/>
            <person name="Lee W."/>
            <person name="Lennon N."/>
            <person name="Letendre F."/>
            <person name="LeVine R."/>
            <person name="Lipovsky A."/>
            <person name="Liu X."/>
            <person name="Liu J."/>
            <person name="Liu S."/>
            <person name="Lokyitsang T."/>
            <person name="Lokyitsang Y."/>
            <person name="Lubonja R."/>
            <person name="Lui A."/>
            <person name="MacDonald P."/>
            <person name="Magnisalis V."/>
            <person name="Maru K."/>
            <person name="Matthews C."/>
            <person name="McCusker W."/>
            <person name="McDonough S."/>
            <person name="Mehta T."/>
            <person name="Meldrim J."/>
            <person name="Meneus L."/>
            <person name="Mihai O."/>
            <person name="Mihalev A."/>
            <person name="Mihova T."/>
            <person name="Mittelman R."/>
            <person name="Mlenga V."/>
            <person name="Montmayeur A."/>
            <person name="Mulrain L."/>
            <person name="Navidi A."/>
            <person name="Naylor J."/>
            <person name="Negash T."/>
            <person name="Nguyen T."/>
            <person name="Nguyen N."/>
            <person name="Nicol R."/>
            <person name="Norbu C."/>
            <person name="Norbu N."/>
            <person name="Novod N."/>
            <person name="O'Neill B."/>
            <person name="Osman S."/>
            <person name="Markiewicz E."/>
            <person name="Oyono O.L."/>
            <person name="Patti C."/>
            <person name="Phunkhang P."/>
            <person name="Pierre F."/>
            <person name="Priest M."/>
            <person name="Raghuraman S."/>
            <person name="Rege F."/>
            <person name="Reyes R."/>
            <person name="Rise C."/>
            <person name="Rogov P."/>
            <person name="Ross K."/>
            <person name="Ryan E."/>
            <person name="Settipalli S."/>
            <person name="Shea T."/>
            <person name="Sherpa N."/>
            <person name="Shi L."/>
            <person name="Shih D."/>
            <person name="Sparrow T."/>
            <person name="Spaulding J."/>
            <person name="Stalker J."/>
            <person name="Stange-Thomann N."/>
            <person name="Stavropoulos S."/>
            <person name="Stone C."/>
            <person name="Strader C."/>
            <person name="Tesfaye S."/>
            <person name="Thomson T."/>
            <person name="Thoulutsang Y."/>
            <person name="Thoulutsang D."/>
            <person name="Topham K."/>
            <person name="Topping I."/>
            <person name="Tsamla T."/>
            <person name="Vassiliev H."/>
            <person name="Vo A."/>
            <person name="Wangchuk T."/>
            <person name="Wangdi T."/>
            <person name="Weiand M."/>
            <person name="Wilkinson J."/>
            <person name="Wilson A."/>
            <person name="Yadav S."/>
            <person name="Young G."/>
            <person name="Yu Q."/>
            <person name="Zembek L."/>
            <person name="Zhong D."/>
            <person name="Zimmer A."/>
            <person name="Zwirko Z."/>
            <person name="Jaffe D.B."/>
            <person name="Alvarez P."/>
            <person name="Brockman W."/>
            <person name="Butler J."/>
            <person name="Chin C."/>
            <person name="Gnerre S."/>
            <person name="MacCallum I."/>
            <person name="Graves J.A."/>
            <person name="Ponting C.P."/>
            <person name="Breen M."/>
            <person name="Samollow P.B."/>
            <person name="Lander E.S."/>
            <person name="Lindblad-Toh K."/>
        </authorList>
    </citation>
    <scope>NUCLEOTIDE SEQUENCE [LARGE SCALE GENOMIC DNA]</scope>
</reference>
<keyword evidence="3" id="KW-0963">Cytoplasm</keyword>
<feature type="domain" description="Lactate/malate dehydrogenase N-terminal" evidence="5">
    <location>
        <begin position="22"/>
        <end position="78"/>
    </location>
</feature>
<keyword evidence="8" id="KW-1185">Reference proteome</keyword>
<evidence type="ECO:0000313" key="8">
    <source>
        <dbReference type="Proteomes" id="UP000002280"/>
    </source>
</evidence>
<name>F7FCH1_MONDO</name>
<evidence type="ECO:0000256" key="2">
    <source>
        <dbReference type="ARBA" id="ARBA00017655"/>
    </source>
</evidence>
<dbReference type="GO" id="GO:0042867">
    <property type="term" value="P:pyruvate catabolic process"/>
    <property type="evidence" value="ECO:0000318"/>
    <property type="project" value="GO_Central"/>
</dbReference>
<dbReference type="InterPro" id="IPR022383">
    <property type="entry name" value="Lactate/malate_DH_C"/>
</dbReference>
<dbReference type="GO" id="GO:0006089">
    <property type="term" value="P:lactate metabolic process"/>
    <property type="evidence" value="ECO:0000318"/>
    <property type="project" value="GO_Central"/>
</dbReference>
<dbReference type="OMA" id="SSCHEWV"/>
<evidence type="ECO:0000313" key="7">
    <source>
        <dbReference type="Ensembl" id="ENSMODP00000009033.3"/>
    </source>
</evidence>
<dbReference type="InParanoid" id="F7FCH1"/>
<evidence type="ECO:0000259" key="5">
    <source>
        <dbReference type="Pfam" id="PF00056"/>
    </source>
</evidence>